<dbReference type="AlphaFoldDB" id="A0A7S1LFW3"/>
<sequence>MLGVAVEAEQAAVTKAYRKLALRWHPDKPNGQACTFKAIANAYSVLSDPVKKEIFGRLGQDGLDRLQDGDPSVHAGWVPPPPKEWIDRLIEAMKKMPRSHVQPTVMITATDSAGNLLTSGAALTGGVVTFKITLSAQPYDRRSEALTNLQAADVTHNCGASARFLGMKKVYYLECPHIPEEGPAGDDGGGALIVSVSVAAGAFLSRSERFNLASPTFTLLMA</sequence>
<dbReference type="EMBL" id="HBGE01014257">
    <property type="protein sequence ID" value="CAD9103168.1"/>
    <property type="molecule type" value="Transcribed_RNA"/>
</dbReference>
<proteinExistence type="predicted"/>
<dbReference type="Gene3D" id="1.10.287.110">
    <property type="entry name" value="DnaJ domain"/>
    <property type="match status" value="1"/>
</dbReference>
<evidence type="ECO:0000256" key="5">
    <source>
        <dbReference type="ARBA" id="ARBA00023288"/>
    </source>
</evidence>
<dbReference type="PANTHER" id="PTHR44027">
    <property type="entry name" value="DNAJ HOMOLOG SUBFAMILY C MEMBER 5 HOMOLOG"/>
    <property type="match status" value="1"/>
</dbReference>
<evidence type="ECO:0000256" key="4">
    <source>
        <dbReference type="ARBA" id="ARBA00023186"/>
    </source>
</evidence>
<dbReference type="SUPFAM" id="SSF46565">
    <property type="entry name" value="Chaperone J-domain"/>
    <property type="match status" value="1"/>
</dbReference>
<keyword evidence="2" id="KW-0472">Membrane</keyword>
<keyword evidence="3" id="KW-0564">Palmitate</keyword>
<keyword evidence="4" id="KW-0143">Chaperone</keyword>
<dbReference type="InterPro" id="IPR036869">
    <property type="entry name" value="J_dom_sf"/>
</dbReference>
<dbReference type="PROSITE" id="PS00636">
    <property type="entry name" value="DNAJ_1"/>
    <property type="match status" value="1"/>
</dbReference>
<dbReference type="InterPro" id="IPR051434">
    <property type="entry name" value="DnaJ_C_subfamily_member5"/>
</dbReference>
<dbReference type="InterPro" id="IPR018253">
    <property type="entry name" value="DnaJ_domain_CS"/>
</dbReference>
<comment type="subcellular location">
    <subcellularLocation>
        <location evidence="1">Membrane</location>
        <topology evidence="1">Lipid-anchor</topology>
    </subcellularLocation>
</comment>
<reference evidence="7" key="1">
    <citation type="submission" date="2021-01" db="EMBL/GenBank/DDBJ databases">
        <authorList>
            <person name="Corre E."/>
            <person name="Pelletier E."/>
            <person name="Niang G."/>
            <person name="Scheremetjew M."/>
            <person name="Finn R."/>
            <person name="Kale V."/>
            <person name="Holt S."/>
            <person name="Cochrane G."/>
            <person name="Meng A."/>
            <person name="Brown T."/>
            <person name="Cohen L."/>
        </authorList>
    </citation>
    <scope>NUCLEOTIDE SEQUENCE</scope>
    <source>
        <strain evidence="7">OF101</strain>
    </source>
</reference>
<dbReference type="CDD" id="cd06257">
    <property type="entry name" value="DnaJ"/>
    <property type="match status" value="1"/>
</dbReference>
<evidence type="ECO:0000259" key="6">
    <source>
        <dbReference type="PROSITE" id="PS50076"/>
    </source>
</evidence>
<accession>A0A7S1LFW3</accession>
<dbReference type="PANTHER" id="PTHR44027:SF7">
    <property type="entry name" value="DNAJ HOMOLOG SUBFAMILY C MEMBER 5 HOMOLOG"/>
    <property type="match status" value="1"/>
</dbReference>
<feature type="domain" description="J" evidence="6">
    <location>
        <begin position="1"/>
        <end position="59"/>
    </location>
</feature>
<evidence type="ECO:0000256" key="2">
    <source>
        <dbReference type="ARBA" id="ARBA00023136"/>
    </source>
</evidence>
<name>A0A7S1LFW3_ALECA</name>
<dbReference type="SMART" id="SM00271">
    <property type="entry name" value="DnaJ"/>
    <property type="match status" value="1"/>
</dbReference>
<keyword evidence="5" id="KW-0449">Lipoprotein</keyword>
<dbReference type="Pfam" id="PF00226">
    <property type="entry name" value="DnaJ"/>
    <property type="match status" value="1"/>
</dbReference>
<dbReference type="InterPro" id="IPR001623">
    <property type="entry name" value="DnaJ_domain"/>
</dbReference>
<evidence type="ECO:0000313" key="7">
    <source>
        <dbReference type="EMBL" id="CAD9103168.1"/>
    </source>
</evidence>
<protein>
    <recommendedName>
        <fullName evidence="6">J domain-containing protein</fullName>
    </recommendedName>
</protein>
<gene>
    <name evidence="7" type="ORF">ACAT0790_LOCUS8389</name>
</gene>
<dbReference type="GO" id="GO:0005737">
    <property type="term" value="C:cytoplasm"/>
    <property type="evidence" value="ECO:0007669"/>
    <property type="project" value="UniProtKB-ARBA"/>
</dbReference>
<evidence type="ECO:0000256" key="1">
    <source>
        <dbReference type="ARBA" id="ARBA00004635"/>
    </source>
</evidence>
<dbReference type="PROSITE" id="PS50076">
    <property type="entry name" value="DNAJ_2"/>
    <property type="match status" value="1"/>
</dbReference>
<dbReference type="GO" id="GO:0016020">
    <property type="term" value="C:membrane"/>
    <property type="evidence" value="ECO:0007669"/>
    <property type="project" value="UniProtKB-SubCell"/>
</dbReference>
<evidence type="ECO:0000256" key="3">
    <source>
        <dbReference type="ARBA" id="ARBA00023139"/>
    </source>
</evidence>
<organism evidence="7">
    <name type="scientific">Alexandrium catenella</name>
    <name type="common">Red tide dinoflagellate</name>
    <name type="synonym">Gonyaulax catenella</name>
    <dbReference type="NCBI Taxonomy" id="2925"/>
    <lineage>
        <taxon>Eukaryota</taxon>
        <taxon>Sar</taxon>
        <taxon>Alveolata</taxon>
        <taxon>Dinophyceae</taxon>
        <taxon>Gonyaulacales</taxon>
        <taxon>Pyrocystaceae</taxon>
        <taxon>Alexandrium</taxon>
    </lineage>
</organism>